<dbReference type="AlphaFoldDB" id="A0AA45LBQ0"/>
<reference evidence="2" key="1">
    <citation type="submission" date="2021-04" db="EMBL/GenBank/DDBJ databases">
        <title>Genomic sequence of Actinosynnema pretiosum subsp. pretiosum ATCC 31280 (C-14919).</title>
        <authorList>
            <person name="Bai L."/>
            <person name="Wang X."/>
            <person name="Xiao Y."/>
        </authorList>
    </citation>
    <scope>NUCLEOTIDE SEQUENCE</scope>
    <source>
        <strain evidence="2">ATCC 31280</strain>
    </source>
</reference>
<sequence>MLFITGVEGASAPSTLTMCISPDRVIDLKKRYEKIRGNLFDLLTKQESRAVNSPLASDSISEEAAKNFQRNILKSLEVLQDFHDKINQNIQLLEEAIMEYNLVEEQNSDAFRSPEGIS</sequence>
<organism evidence="2 3">
    <name type="scientific">Actinosynnema pretiosum subsp. pretiosum</name>
    <dbReference type="NCBI Taxonomy" id="103721"/>
    <lineage>
        <taxon>Bacteria</taxon>
        <taxon>Bacillati</taxon>
        <taxon>Actinomycetota</taxon>
        <taxon>Actinomycetes</taxon>
        <taxon>Pseudonocardiales</taxon>
        <taxon>Pseudonocardiaceae</taxon>
        <taxon>Actinosynnema</taxon>
    </lineage>
</organism>
<gene>
    <name evidence="2" type="ORF">KCV87_12770</name>
</gene>
<evidence type="ECO:0000256" key="1">
    <source>
        <dbReference type="SAM" id="Coils"/>
    </source>
</evidence>
<dbReference type="Proteomes" id="UP000677152">
    <property type="component" value="Chromosome"/>
</dbReference>
<accession>A0AA45LBQ0</accession>
<evidence type="ECO:0000313" key="2">
    <source>
        <dbReference type="EMBL" id="QUF06837.1"/>
    </source>
</evidence>
<dbReference type="EMBL" id="CP073249">
    <property type="protein sequence ID" value="QUF06837.1"/>
    <property type="molecule type" value="Genomic_DNA"/>
</dbReference>
<feature type="coiled-coil region" evidence="1">
    <location>
        <begin position="76"/>
        <end position="103"/>
    </location>
</feature>
<name>A0AA45LBQ0_9PSEU</name>
<proteinExistence type="predicted"/>
<evidence type="ECO:0000313" key="3">
    <source>
        <dbReference type="Proteomes" id="UP000677152"/>
    </source>
</evidence>
<keyword evidence="1" id="KW-0175">Coiled coil</keyword>
<evidence type="ECO:0008006" key="4">
    <source>
        <dbReference type="Google" id="ProtNLM"/>
    </source>
</evidence>
<protein>
    <recommendedName>
        <fullName evidence="4">PE domain-containing protein</fullName>
    </recommendedName>
</protein>